<dbReference type="NCBIfam" id="NF001266">
    <property type="entry name" value="PRK00228.1-1"/>
    <property type="match status" value="1"/>
</dbReference>
<dbReference type="Proteomes" id="UP000321548">
    <property type="component" value="Unassembled WGS sequence"/>
</dbReference>
<dbReference type="EMBL" id="VDUY01000003">
    <property type="protein sequence ID" value="TXL66368.1"/>
    <property type="molecule type" value="Genomic_DNA"/>
</dbReference>
<dbReference type="PANTHER" id="PTHR30327">
    <property type="entry name" value="UNCHARACTERIZED PROTEIN YQGE"/>
    <property type="match status" value="1"/>
</dbReference>
<organism evidence="3 4">
    <name type="scientific">Zeimonas arvi</name>
    <dbReference type="NCBI Taxonomy" id="2498847"/>
    <lineage>
        <taxon>Bacteria</taxon>
        <taxon>Pseudomonadati</taxon>
        <taxon>Pseudomonadota</taxon>
        <taxon>Betaproteobacteria</taxon>
        <taxon>Burkholderiales</taxon>
        <taxon>Burkholderiaceae</taxon>
        <taxon>Zeimonas</taxon>
    </lineage>
</organism>
<protein>
    <recommendedName>
        <fullName evidence="2">UPF0301 protein FHP08_09915</fullName>
    </recommendedName>
</protein>
<accession>A0A5C8NYL0</accession>
<sequence length="189" mass="20259">MTPEHASSLANHFLIAMPDMADPNFGGAVVFLAEHGPKGALGLVINRPTDLDLATLFERIDLKLEQGERAREPVYYGGPVQRDRGFVLHRPVGHWNSTVTVSEEIGLTSSKDVLEAVAQGEGPEGMLVTLGYSGWGPGQLEDEIGRNAWLTVPATPGLIFDTPVDERFLGAFQLLGIDPTFLASSAGHA</sequence>
<dbReference type="SUPFAM" id="SSF143456">
    <property type="entry name" value="VC0467-like"/>
    <property type="match status" value="1"/>
</dbReference>
<dbReference type="RefSeq" id="WP_147704279.1">
    <property type="nucleotide sequence ID" value="NZ_VDUY01000003.1"/>
</dbReference>
<comment type="caution">
    <text evidence="3">The sequence shown here is derived from an EMBL/GenBank/DDBJ whole genome shotgun (WGS) entry which is preliminary data.</text>
</comment>
<name>A0A5C8NYL0_9BURK</name>
<dbReference type="AlphaFoldDB" id="A0A5C8NYL0"/>
<proteinExistence type="inferred from homology"/>
<reference evidence="3 4" key="1">
    <citation type="submission" date="2019-06" db="EMBL/GenBank/DDBJ databases">
        <title>Quisquiliibacterium sp. nov., isolated from a maize field.</title>
        <authorList>
            <person name="Lin S.-Y."/>
            <person name="Tsai C.-F."/>
            <person name="Young C.-C."/>
        </authorList>
    </citation>
    <scope>NUCLEOTIDE SEQUENCE [LARGE SCALE GENOMIC DNA]</scope>
    <source>
        <strain evidence="3 4">CC-CFT501</strain>
    </source>
</reference>
<keyword evidence="4" id="KW-1185">Reference proteome</keyword>
<dbReference type="InterPro" id="IPR003774">
    <property type="entry name" value="AlgH-like"/>
</dbReference>
<comment type="similarity">
    <text evidence="1 2">Belongs to the UPF0301 (AlgH) family.</text>
</comment>
<dbReference type="OrthoDB" id="9807486at2"/>
<gene>
    <name evidence="3" type="ORF">FHP08_09915</name>
</gene>
<dbReference type="Pfam" id="PF02622">
    <property type="entry name" value="DUF179"/>
    <property type="match status" value="1"/>
</dbReference>
<dbReference type="GO" id="GO:0005829">
    <property type="term" value="C:cytosol"/>
    <property type="evidence" value="ECO:0007669"/>
    <property type="project" value="TreeGrafter"/>
</dbReference>
<evidence type="ECO:0000256" key="2">
    <source>
        <dbReference type="HAMAP-Rule" id="MF_00758"/>
    </source>
</evidence>
<evidence type="ECO:0000256" key="1">
    <source>
        <dbReference type="ARBA" id="ARBA00009600"/>
    </source>
</evidence>
<evidence type="ECO:0000313" key="4">
    <source>
        <dbReference type="Proteomes" id="UP000321548"/>
    </source>
</evidence>
<dbReference type="PANTHER" id="PTHR30327:SF1">
    <property type="entry name" value="UPF0301 PROTEIN YQGE"/>
    <property type="match status" value="1"/>
</dbReference>
<evidence type="ECO:0000313" key="3">
    <source>
        <dbReference type="EMBL" id="TXL66368.1"/>
    </source>
</evidence>
<dbReference type="HAMAP" id="MF_00758">
    <property type="entry name" value="UPF0301"/>
    <property type="match status" value="1"/>
</dbReference>
<dbReference type="Gene3D" id="3.40.1740.10">
    <property type="entry name" value="VC0467-like"/>
    <property type="match status" value="1"/>
</dbReference>